<dbReference type="GO" id="GO:0016020">
    <property type="term" value="C:membrane"/>
    <property type="evidence" value="ECO:0007669"/>
    <property type="project" value="TreeGrafter"/>
</dbReference>
<dbReference type="KEGG" id="mphe:HGG69_00215"/>
<reference evidence="4 5" key="1">
    <citation type="submission" date="2020-04" db="EMBL/GenBank/DDBJ databases">
        <title>Novel Mycoplasma species detected in Phocoena phocoena (harbor porpoise) from the USA.</title>
        <authorList>
            <person name="Volokhov D.V."/>
        </authorList>
    </citation>
    <scope>NUCLEOTIDE SEQUENCE [LARGE SCALE GENOMIC DNA]</scope>
    <source>
        <strain evidence="4 5">Phocoena C-264-GEN</strain>
    </source>
</reference>
<dbReference type="SUPFAM" id="SSF53474">
    <property type="entry name" value="alpha/beta-Hydrolases"/>
    <property type="match status" value="1"/>
</dbReference>
<comment type="similarity">
    <text evidence="1">Belongs to the lipase/esterase LIP3/BchO family.</text>
</comment>
<dbReference type="PANTHER" id="PTHR43798:SF33">
    <property type="entry name" value="HYDROLASE, PUTATIVE (AFU_ORTHOLOGUE AFUA_2G14860)-RELATED"/>
    <property type="match status" value="1"/>
</dbReference>
<sequence>MVNNITFEILGEKINSYVEQTNKPKKVLFLHGFNSSFKIFEKIINEKNRDFDVATFDFPGCGSSSCENKVCLEIYQQITREFIKLIGYNKCIIVSHSLGAVSALRAVVDGYAQYAILTSPYNYYWNTHPLLNQKMISQYKENSFKNSILELNGKMKTGIEKINFEMAKFFLKNNKFHFLCFEQIFNTEYTESVIRPLFNSTHQYSIITGKNDFYVPYDTCVKVANDQNIEIISFDNVSHHLWIDINQSQTQMIIGYIEHIFDKDIKC</sequence>
<gene>
    <name evidence="4" type="ORF">HGG69_00215</name>
</gene>
<keyword evidence="4" id="KW-0378">Hydrolase</keyword>
<organism evidence="4 5">
    <name type="scientific">Mycoplasma phocoenae</name>
    <dbReference type="NCBI Taxonomy" id="754517"/>
    <lineage>
        <taxon>Bacteria</taxon>
        <taxon>Bacillati</taxon>
        <taxon>Mycoplasmatota</taxon>
        <taxon>Mollicutes</taxon>
        <taxon>Mycoplasmataceae</taxon>
        <taxon>Mycoplasma</taxon>
    </lineage>
</organism>
<dbReference type="InterPro" id="IPR050266">
    <property type="entry name" value="AB_hydrolase_sf"/>
</dbReference>
<dbReference type="Proteomes" id="UP000501060">
    <property type="component" value="Chromosome"/>
</dbReference>
<keyword evidence="2" id="KW-0719">Serine esterase</keyword>
<evidence type="ECO:0000259" key="3">
    <source>
        <dbReference type="Pfam" id="PF00561"/>
    </source>
</evidence>
<evidence type="ECO:0000256" key="2">
    <source>
        <dbReference type="ARBA" id="ARBA00022487"/>
    </source>
</evidence>
<accession>A0A858U7K4</accession>
<dbReference type="GO" id="GO:0052689">
    <property type="term" value="F:carboxylic ester hydrolase activity"/>
    <property type="evidence" value="ECO:0007669"/>
    <property type="project" value="UniProtKB-KW"/>
</dbReference>
<dbReference type="Gene3D" id="3.40.50.1820">
    <property type="entry name" value="alpha/beta hydrolase"/>
    <property type="match status" value="1"/>
</dbReference>
<dbReference type="RefSeq" id="WP_169604809.1">
    <property type="nucleotide sequence ID" value="NZ_CP051481.1"/>
</dbReference>
<name>A0A858U7K4_9MOLU</name>
<proteinExistence type="inferred from homology"/>
<evidence type="ECO:0000313" key="5">
    <source>
        <dbReference type="Proteomes" id="UP000501060"/>
    </source>
</evidence>
<dbReference type="InterPro" id="IPR000073">
    <property type="entry name" value="AB_hydrolase_1"/>
</dbReference>
<dbReference type="Pfam" id="PF00561">
    <property type="entry name" value="Abhydrolase_1"/>
    <property type="match status" value="1"/>
</dbReference>
<dbReference type="PANTHER" id="PTHR43798">
    <property type="entry name" value="MONOACYLGLYCEROL LIPASE"/>
    <property type="match status" value="1"/>
</dbReference>
<evidence type="ECO:0000256" key="1">
    <source>
        <dbReference type="ARBA" id="ARBA00006989"/>
    </source>
</evidence>
<dbReference type="EMBL" id="CP051481">
    <property type="protein sequence ID" value="QJG66758.1"/>
    <property type="molecule type" value="Genomic_DNA"/>
</dbReference>
<protein>
    <submittedName>
        <fullName evidence="4">Alpha/beta hydrolase</fullName>
    </submittedName>
</protein>
<dbReference type="AlphaFoldDB" id="A0A858U7K4"/>
<keyword evidence="5" id="KW-1185">Reference proteome</keyword>
<dbReference type="InterPro" id="IPR029058">
    <property type="entry name" value="AB_hydrolase_fold"/>
</dbReference>
<feature type="domain" description="AB hydrolase-1" evidence="3">
    <location>
        <begin position="27"/>
        <end position="106"/>
    </location>
</feature>
<evidence type="ECO:0000313" key="4">
    <source>
        <dbReference type="EMBL" id="QJG66758.1"/>
    </source>
</evidence>